<sequence length="44" mass="5068">MSSSSQTVYVIINQSEQSSRSQTHGFSDLFLGRSPLRCEPRRFF</sequence>
<organism evidence="1 2">
    <name type="scientific">Vitis vinifera</name>
    <name type="common">Grape</name>
    <dbReference type="NCBI Taxonomy" id="29760"/>
    <lineage>
        <taxon>Eukaryota</taxon>
        <taxon>Viridiplantae</taxon>
        <taxon>Streptophyta</taxon>
        <taxon>Embryophyta</taxon>
        <taxon>Tracheophyta</taxon>
        <taxon>Spermatophyta</taxon>
        <taxon>Magnoliopsida</taxon>
        <taxon>eudicotyledons</taxon>
        <taxon>Gunneridae</taxon>
        <taxon>Pentapetalae</taxon>
        <taxon>rosids</taxon>
        <taxon>Vitales</taxon>
        <taxon>Vitaceae</taxon>
        <taxon>Viteae</taxon>
        <taxon>Vitis</taxon>
    </lineage>
</organism>
<keyword evidence="2" id="KW-1185">Reference proteome</keyword>
<evidence type="ECO:0000313" key="2">
    <source>
        <dbReference type="Proteomes" id="UP000009183"/>
    </source>
</evidence>
<protein>
    <submittedName>
        <fullName evidence="1">Uncharacterized protein</fullName>
    </submittedName>
</protein>
<dbReference type="PaxDb" id="29760-VIT_16s0050g00540.t01"/>
<dbReference type="EMBL" id="FN595243">
    <property type="protein sequence ID" value="CCB47869.1"/>
    <property type="molecule type" value="Genomic_DNA"/>
</dbReference>
<dbReference type="InParanoid" id="F6H6M5"/>
<dbReference type="Proteomes" id="UP000009183">
    <property type="component" value="Chromosome 16"/>
</dbReference>
<proteinExistence type="predicted"/>
<accession>F6H6M5</accession>
<gene>
    <name evidence="1" type="ordered locus">VIT_16s0050g00540</name>
</gene>
<dbReference type="HOGENOM" id="CLU_3225667_0_0_1"/>
<name>F6H6M5_VITVI</name>
<evidence type="ECO:0000313" key="1">
    <source>
        <dbReference type="EMBL" id="CCB47869.1"/>
    </source>
</evidence>
<dbReference type="AlphaFoldDB" id="F6H6M5"/>
<reference evidence="2" key="1">
    <citation type="journal article" date="2007" name="Nature">
        <title>The grapevine genome sequence suggests ancestral hexaploidization in major angiosperm phyla.</title>
        <authorList>
            <consortium name="The French-Italian Public Consortium for Grapevine Genome Characterization."/>
            <person name="Jaillon O."/>
            <person name="Aury J.-M."/>
            <person name="Noel B."/>
            <person name="Policriti A."/>
            <person name="Clepet C."/>
            <person name="Casagrande A."/>
            <person name="Choisne N."/>
            <person name="Aubourg S."/>
            <person name="Vitulo N."/>
            <person name="Jubin C."/>
            <person name="Vezzi A."/>
            <person name="Legeai F."/>
            <person name="Hugueney P."/>
            <person name="Dasilva C."/>
            <person name="Horner D."/>
            <person name="Mica E."/>
            <person name="Jublot D."/>
            <person name="Poulain J."/>
            <person name="Bruyere C."/>
            <person name="Billault A."/>
            <person name="Segurens B."/>
            <person name="Gouyvenoux M."/>
            <person name="Ugarte E."/>
            <person name="Cattonaro F."/>
            <person name="Anthouard V."/>
            <person name="Vico V."/>
            <person name="Del Fabbro C."/>
            <person name="Alaux M."/>
            <person name="Di Gaspero G."/>
            <person name="Dumas V."/>
            <person name="Felice N."/>
            <person name="Paillard S."/>
            <person name="Juman I."/>
            <person name="Moroldo M."/>
            <person name="Scalabrin S."/>
            <person name="Canaguier A."/>
            <person name="Le Clainche I."/>
            <person name="Malacrida G."/>
            <person name="Durand E."/>
            <person name="Pesole G."/>
            <person name="Laucou V."/>
            <person name="Chatelet P."/>
            <person name="Merdinoglu D."/>
            <person name="Delledonne M."/>
            <person name="Pezzotti M."/>
            <person name="Lecharny A."/>
            <person name="Scarpelli C."/>
            <person name="Artiguenave F."/>
            <person name="Pe M.E."/>
            <person name="Valle G."/>
            <person name="Morgante M."/>
            <person name="Caboche M."/>
            <person name="Adam-Blondon A.-F."/>
            <person name="Weissenbach J."/>
            <person name="Quetier F."/>
            <person name="Wincker P."/>
        </authorList>
    </citation>
    <scope>NUCLEOTIDE SEQUENCE [LARGE SCALE GENOMIC DNA]</scope>
    <source>
        <strain evidence="2">cv. Pinot noir / PN40024</strain>
    </source>
</reference>